<proteinExistence type="predicted"/>
<evidence type="ECO:0000313" key="1">
    <source>
        <dbReference type="EMBL" id="PIG89139.1"/>
    </source>
</evidence>
<evidence type="ECO:0000313" key="2">
    <source>
        <dbReference type="Proteomes" id="UP000231358"/>
    </source>
</evidence>
<keyword evidence="2" id="KW-1185">Reference proteome</keyword>
<evidence type="ECO:0008006" key="3">
    <source>
        <dbReference type="Google" id="ProtNLM"/>
    </source>
</evidence>
<dbReference type="STRING" id="656916.A0A2G7G8J2"/>
<name>A0A2G7G8J2_9EURO</name>
<gene>
    <name evidence="1" type="ORF">AARAC_002393</name>
</gene>
<dbReference type="Proteomes" id="UP000231358">
    <property type="component" value="Unassembled WGS sequence"/>
</dbReference>
<accession>A0A2G7G8J2</accession>
<dbReference type="AlphaFoldDB" id="A0A2G7G8J2"/>
<reference evidence="1 2" key="1">
    <citation type="submission" date="2017-05" db="EMBL/GenBank/DDBJ databases">
        <title>Genome sequence for an aflatoxigenic pathogen of Argentinian peanut, Aspergillus arachidicola.</title>
        <authorList>
            <person name="Moore G."/>
            <person name="Beltz S.B."/>
            <person name="Mack B.M."/>
        </authorList>
    </citation>
    <scope>NUCLEOTIDE SEQUENCE [LARGE SCALE GENOMIC DNA]</scope>
    <source>
        <strain evidence="1 2">CBS 117610</strain>
    </source>
</reference>
<sequence length="228" mass="25433">MALPVSEFIHFQLKSSVKPEDPSNEEGQALLQHFQTAKHQSGYKSSAWGRTVEDENIVVWVVKTTDWADAHEGIQPQFLAPYIEPNTQVSVIFTTLTPSITETESLTTNPVTELVALTFPSSLTPDEQKKLNADLIDFRAALTEKLPEDGRPKSWAMAQVERPGTLEHEKSPSGQAVLHLLAVGWESVDVHKAARETEEFKRTIAPIREKAIPSVPPLGMKHVSFRKF</sequence>
<dbReference type="EMBL" id="NEXV01000075">
    <property type="protein sequence ID" value="PIG89139.1"/>
    <property type="molecule type" value="Genomic_DNA"/>
</dbReference>
<comment type="caution">
    <text evidence="1">The sequence shown here is derived from an EMBL/GenBank/DDBJ whole genome shotgun (WGS) entry which is preliminary data.</text>
</comment>
<organism evidence="1 2">
    <name type="scientific">Aspergillus arachidicola</name>
    <dbReference type="NCBI Taxonomy" id="656916"/>
    <lineage>
        <taxon>Eukaryota</taxon>
        <taxon>Fungi</taxon>
        <taxon>Dikarya</taxon>
        <taxon>Ascomycota</taxon>
        <taxon>Pezizomycotina</taxon>
        <taxon>Eurotiomycetes</taxon>
        <taxon>Eurotiomycetidae</taxon>
        <taxon>Eurotiales</taxon>
        <taxon>Aspergillaceae</taxon>
        <taxon>Aspergillus</taxon>
        <taxon>Aspergillus subgen. Circumdati</taxon>
    </lineage>
</organism>
<protein>
    <recommendedName>
        <fullName evidence="3">ABM domain-containing protein</fullName>
    </recommendedName>
</protein>